<organism evidence="1 2">
    <name type="scientific">Funneliformis caledonium</name>
    <dbReference type="NCBI Taxonomy" id="1117310"/>
    <lineage>
        <taxon>Eukaryota</taxon>
        <taxon>Fungi</taxon>
        <taxon>Fungi incertae sedis</taxon>
        <taxon>Mucoromycota</taxon>
        <taxon>Glomeromycotina</taxon>
        <taxon>Glomeromycetes</taxon>
        <taxon>Glomerales</taxon>
        <taxon>Glomeraceae</taxon>
        <taxon>Funneliformis</taxon>
    </lineage>
</organism>
<dbReference type="Proteomes" id="UP000789570">
    <property type="component" value="Unassembled WGS sequence"/>
</dbReference>
<evidence type="ECO:0000313" key="1">
    <source>
        <dbReference type="EMBL" id="CAG8588531.1"/>
    </source>
</evidence>
<feature type="non-terminal residue" evidence="1">
    <location>
        <position position="1"/>
    </location>
</feature>
<evidence type="ECO:0000313" key="2">
    <source>
        <dbReference type="Proteomes" id="UP000789570"/>
    </source>
</evidence>
<name>A0A9N9C5L1_9GLOM</name>
<keyword evidence="2" id="KW-1185">Reference proteome</keyword>
<comment type="caution">
    <text evidence="1">The sequence shown here is derived from an EMBL/GenBank/DDBJ whole genome shotgun (WGS) entry which is preliminary data.</text>
</comment>
<reference evidence="1" key="1">
    <citation type="submission" date="2021-06" db="EMBL/GenBank/DDBJ databases">
        <authorList>
            <person name="Kallberg Y."/>
            <person name="Tangrot J."/>
            <person name="Rosling A."/>
        </authorList>
    </citation>
    <scope>NUCLEOTIDE SEQUENCE</scope>
    <source>
        <strain evidence="1">UK204</strain>
    </source>
</reference>
<dbReference type="EMBL" id="CAJVPQ010002229">
    <property type="protein sequence ID" value="CAG8588531.1"/>
    <property type="molecule type" value="Genomic_DNA"/>
</dbReference>
<sequence>RFEKTRINCEKDLILLKQINKRESDSIEKEKQTLALEERRLELRERATIVRSLELRNIQMS</sequence>
<proteinExistence type="predicted"/>
<protein>
    <submittedName>
        <fullName evidence="1">9414_t:CDS:1</fullName>
    </submittedName>
</protein>
<accession>A0A9N9C5L1</accession>
<gene>
    <name evidence="1" type="ORF">FCALED_LOCUS7967</name>
</gene>
<dbReference type="AlphaFoldDB" id="A0A9N9C5L1"/>